<dbReference type="SUPFAM" id="SSF49313">
    <property type="entry name" value="Cadherin-like"/>
    <property type="match status" value="2"/>
</dbReference>
<keyword evidence="1" id="KW-0677">Repeat</keyword>
<evidence type="ECO:0000256" key="1">
    <source>
        <dbReference type="ARBA" id="ARBA00022737"/>
    </source>
</evidence>
<dbReference type="InterPro" id="IPR015919">
    <property type="entry name" value="Cadherin-like_sf"/>
</dbReference>
<proteinExistence type="predicted"/>
<dbReference type="PROSITE" id="PS50825">
    <property type="entry name" value="HYR"/>
    <property type="match status" value="1"/>
</dbReference>
<dbReference type="InterPro" id="IPR003410">
    <property type="entry name" value="HYR_dom"/>
</dbReference>
<protein>
    <submittedName>
        <fullName evidence="3">Putative Ig domain-containing protein</fullName>
    </submittedName>
</protein>
<dbReference type="AlphaFoldDB" id="A0A1H4APK2"/>
<gene>
    <name evidence="3" type="ORF">SAMN05443667_1041</name>
</gene>
<accession>A0A1H4APK2</accession>
<dbReference type="EMBL" id="FNRD01000004">
    <property type="protein sequence ID" value="SEA37823.1"/>
    <property type="molecule type" value="Genomic_DNA"/>
</dbReference>
<dbReference type="Proteomes" id="UP000198951">
    <property type="component" value="Unassembled WGS sequence"/>
</dbReference>
<organism evidence="3 4">
    <name type="scientific">Flavobacterium gillisiae</name>
    <dbReference type="NCBI Taxonomy" id="150146"/>
    <lineage>
        <taxon>Bacteria</taxon>
        <taxon>Pseudomonadati</taxon>
        <taxon>Bacteroidota</taxon>
        <taxon>Flavobacteriia</taxon>
        <taxon>Flavobacteriales</taxon>
        <taxon>Flavobacteriaceae</taxon>
        <taxon>Flavobacterium</taxon>
    </lineage>
</organism>
<dbReference type="Pfam" id="PF02494">
    <property type="entry name" value="HYR"/>
    <property type="match status" value="1"/>
</dbReference>
<feature type="non-terminal residue" evidence="3">
    <location>
        <position position="559"/>
    </location>
</feature>
<evidence type="ECO:0000259" key="2">
    <source>
        <dbReference type="PROSITE" id="PS50825"/>
    </source>
</evidence>
<evidence type="ECO:0000313" key="4">
    <source>
        <dbReference type="Proteomes" id="UP000198951"/>
    </source>
</evidence>
<dbReference type="Pfam" id="PF05345">
    <property type="entry name" value="He_PIG"/>
    <property type="match status" value="2"/>
</dbReference>
<dbReference type="InterPro" id="IPR013783">
    <property type="entry name" value="Ig-like_fold"/>
</dbReference>
<keyword evidence="4" id="KW-1185">Reference proteome</keyword>
<dbReference type="Gene3D" id="2.60.40.10">
    <property type="entry name" value="Immunoglobulins"/>
    <property type="match status" value="2"/>
</dbReference>
<dbReference type="GO" id="GO:0016020">
    <property type="term" value="C:membrane"/>
    <property type="evidence" value="ECO:0007669"/>
    <property type="project" value="InterPro"/>
</dbReference>
<reference evidence="4" key="1">
    <citation type="submission" date="2016-10" db="EMBL/GenBank/DDBJ databases">
        <authorList>
            <person name="Varghese N."/>
            <person name="Submissions S."/>
        </authorList>
    </citation>
    <scope>NUCLEOTIDE SEQUENCE [LARGE SCALE GENOMIC DNA]</scope>
    <source>
        <strain evidence="4">DSM 22376</strain>
    </source>
</reference>
<evidence type="ECO:0000313" key="3">
    <source>
        <dbReference type="EMBL" id="SEA37823.1"/>
    </source>
</evidence>
<name>A0A1H4APK2_9FLAO</name>
<sequence>MSMRTILPKSGFFTFIFLVSTLLFANVVFSQATVTTDKDDYAPGEYVIITGAGWEPGERVDFTFVETPKPATCVNSHDNFAIADASGNIYYGGFLIKENHLGVHFVLTATGQASGRIAVTEFTDANVKFSTLGLPSGISVTVQYQGTAGGSTGGPVNSSATFSTSGSGSSSTIALTGPLSFQFPSTITVSGTTYALVSTSPGSPTNVPINGSYDIIATYTTCTAPTALTYASNNPAYCTGMAVTANSPSNGGGTPTSYSVSPTLPAGLTLNTTTGVITGTPTVAIGATDYTVLAINSCGSTSKVINITVNAAPSALTYSSNTATYCRGGAVSANSPSSGGGTPTSYSVSPTLPVGLTLNATTGVITGTPTTVSVATNYTITAINSCGSTTKVINITINTAPAFTACPSNITSNTAAGACNAIVSYTATASGTPTPTISYVFTGVTTASGSGTGSGSTFNKGVTNVTITATNSCGIATCSFIVTVNDTQLPTITCNAPIVVSNDVDVCGATVTYTVTSADNCAGQTVAQTAGLASGSVFPIGVTTNTFVVTDASGNTATC</sequence>
<dbReference type="GO" id="GO:0005509">
    <property type="term" value="F:calcium ion binding"/>
    <property type="evidence" value="ECO:0007669"/>
    <property type="project" value="InterPro"/>
</dbReference>
<feature type="domain" description="HYR" evidence="2">
    <location>
        <begin position="485"/>
        <end position="559"/>
    </location>
</feature>